<dbReference type="OrthoDB" id="6132182at2759"/>
<dbReference type="STRING" id="133383.A0A1R0H363"/>
<feature type="signal peptide" evidence="4">
    <location>
        <begin position="1"/>
        <end position="22"/>
    </location>
</feature>
<dbReference type="GO" id="GO:0046872">
    <property type="term" value="F:metal ion binding"/>
    <property type="evidence" value="ECO:0007669"/>
    <property type="project" value="UniProtKB-KW"/>
</dbReference>
<evidence type="ECO:0000256" key="2">
    <source>
        <dbReference type="ARBA" id="ARBA00023008"/>
    </source>
</evidence>
<sequence length="478" mass="53830">MKLMGVKSLLKLVASSFYLISAQDNLPRCSQITIRKEIRTLSTQEWGNIKNVLGYLQNDGTFARLAQEHTTLFGVVHGGPIFLPFHRRLVLDIEEAGKRYSPDFFVPYWDATRDYQSPEKSIVFSPDYMGGNGDPSNDNCITNGPEYGWNMSYPRPHCLRRVFNGQNGTVKSWYSPETMTSTLQTSTSLDNFRSNLEFTLHGAVHLGVGGDMITPEAPNDFIFFLHHSNMDRLWWKWQNAKESNLMDYGGKNPQKTNPASLDDLIDGYTDRVRDVMKIGYGRVCSLYDDVLPLPSLNFNTTLFRNLRSLDTGNLIVGNNNTASGDNDSNSPSSDTQDGEKTLKDLSFNTGLRTLSSQTLEKFFPELKSSKINVNMFETSGAKLGLVLGSEFSSNNTKSVKKRAYMHVMDNKRDCGGSNTNYSYNGGYQDNAKTLPVPYMPPDSYIKMHNYKKSDVEFAVNKCIDLVNTLNREGYVSPF</sequence>
<dbReference type="Gene3D" id="1.10.1280.10">
    <property type="entry name" value="Di-copper center containing domain from catechol oxidase"/>
    <property type="match status" value="1"/>
</dbReference>
<keyword evidence="4" id="KW-0732">Signal</keyword>
<dbReference type="Proteomes" id="UP000187455">
    <property type="component" value="Unassembled WGS sequence"/>
</dbReference>
<dbReference type="PANTHER" id="PTHR11474:SF126">
    <property type="entry name" value="TYROSINASE-LIKE PROTEIN TYR-1-RELATED"/>
    <property type="match status" value="1"/>
</dbReference>
<organism evidence="6 7">
    <name type="scientific">Smittium mucronatum</name>
    <dbReference type="NCBI Taxonomy" id="133383"/>
    <lineage>
        <taxon>Eukaryota</taxon>
        <taxon>Fungi</taxon>
        <taxon>Fungi incertae sedis</taxon>
        <taxon>Zoopagomycota</taxon>
        <taxon>Kickxellomycotina</taxon>
        <taxon>Harpellomycetes</taxon>
        <taxon>Harpellales</taxon>
        <taxon>Legeriomycetaceae</taxon>
        <taxon>Smittium</taxon>
    </lineage>
</organism>
<feature type="compositionally biased region" description="Low complexity" evidence="3">
    <location>
        <begin position="323"/>
        <end position="334"/>
    </location>
</feature>
<reference evidence="6 7" key="1">
    <citation type="journal article" date="2016" name="Mol. Biol. Evol.">
        <title>Genome-Wide Survey of Gut Fungi (Harpellales) Reveals the First Horizontally Transferred Ubiquitin Gene from a Mosquito Host.</title>
        <authorList>
            <person name="Wang Y."/>
            <person name="White M.M."/>
            <person name="Kvist S."/>
            <person name="Moncalvo J.M."/>
        </authorList>
    </citation>
    <scope>NUCLEOTIDE SEQUENCE [LARGE SCALE GENOMIC DNA]</scope>
    <source>
        <strain evidence="6 7">ALG-7-W6</strain>
    </source>
</reference>
<proteinExistence type="predicted"/>
<dbReference type="InterPro" id="IPR050316">
    <property type="entry name" value="Tyrosinase/Hemocyanin"/>
</dbReference>
<keyword evidence="7" id="KW-1185">Reference proteome</keyword>
<dbReference type="Pfam" id="PF00264">
    <property type="entry name" value="Tyrosinase"/>
    <property type="match status" value="1"/>
</dbReference>
<gene>
    <name evidence="6" type="ORF">AYI68_g2328</name>
</gene>
<dbReference type="PROSITE" id="PS00497">
    <property type="entry name" value="TYROSINASE_1"/>
    <property type="match status" value="1"/>
</dbReference>
<dbReference type="PRINTS" id="PR00092">
    <property type="entry name" value="TYROSINASE"/>
</dbReference>
<keyword evidence="1" id="KW-0479">Metal-binding</keyword>
<dbReference type="InterPro" id="IPR008922">
    <property type="entry name" value="Di-copper_centre_dom_sf"/>
</dbReference>
<evidence type="ECO:0000256" key="3">
    <source>
        <dbReference type="SAM" id="MobiDB-lite"/>
    </source>
</evidence>
<feature type="domain" description="Tyrosinase copper-binding" evidence="5">
    <location>
        <begin position="77"/>
        <end position="94"/>
    </location>
</feature>
<dbReference type="PANTHER" id="PTHR11474">
    <property type="entry name" value="TYROSINASE FAMILY MEMBER"/>
    <property type="match status" value="1"/>
</dbReference>
<protein>
    <submittedName>
        <fullName evidence="6">Putative tyrosinase-like protein tyr-3</fullName>
    </submittedName>
</protein>
<feature type="chain" id="PRO_5012683711" evidence="4">
    <location>
        <begin position="23"/>
        <end position="478"/>
    </location>
</feature>
<dbReference type="EMBL" id="LSSL01000863">
    <property type="protein sequence ID" value="OLY83523.1"/>
    <property type="molecule type" value="Genomic_DNA"/>
</dbReference>
<dbReference type="InterPro" id="IPR002227">
    <property type="entry name" value="Tyrosinase_Cu-bd"/>
</dbReference>
<evidence type="ECO:0000259" key="5">
    <source>
        <dbReference type="PROSITE" id="PS00497"/>
    </source>
</evidence>
<dbReference type="AlphaFoldDB" id="A0A1R0H363"/>
<dbReference type="SUPFAM" id="SSF48056">
    <property type="entry name" value="Di-copper centre-containing domain"/>
    <property type="match status" value="1"/>
</dbReference>
<evidence type="ECO:0000256" key="1">
    <source>
        <dbReference type="ARBA" id="ARBA00022723"/>
    </source>
</evidence>
<accession>A0A1R0H363</accession>
<feature type="region of interest" description="Disordered" evidence="3">
    <location>
        <begin position="319"/>
        <end position="341"/>
    </location>
</feature>
<evidence type="ECO:0000313" key="6">
    <source>
        <dbReference type="EMBL" id="OLY83523.1"/>
    </source>
</evidence>
<comment type="caution">
    <text evidence="6">The sequence shown here is derived from an EMBL/GenBank/DDBJ whole genome shotgun (WGS) entry which is preliminary data.</text>
</comment>
<evidence type="ECO:0000256" key="4">
    <source>
        <dbReference type="SAM" id="SignalP"/>
    </source>
</evidence>
<dbReference type="GO" id="GO:0016491">
    <property type="term" value="F:oxidoreductase activity"/>
    <property type="evidence" value="ECO:0007669"/>
    <property type="project" value="InterPro"/>
</dbReference>
<name>A0A1R0H363_9FUNG</name>
<evidence type="ECO:0000313" key="7">
    <source>
        <dbReference type="Proteomes" id="UP000187455"/>
    </source>
</evidence>
<keyword evidence="2" id="KW-0186">Copper</keyword>